<sequence>MPLATQYFKAREARRQVLIACRMKSATGWGDVCIHNISSRGMMIASDAALFPGAYIEIRRGQQTVIGRVVWQRERFSGVRTQDAIDIDALLREPRLQQAPSQENGGDRRRDADRQPLPKPANDRIAIEIDAARRIERSQAISSRLQFSALCLFGLVAAIAIAMQVAQMLGNPAQRLDAALSMDKPEAAALVN</sequence>
<keyword evidence="2" id="KW-0472">Membrane</keyword>
<dbReference type="EMBL" id="JACIDH010000001">
    <property type="protein sequence ID" value="MBB3877950.1"/>
    <property type="molecule type" value="Genomic_DNA"/>
</dbReference>
<keyword evidence="2" id="KW-1133">Transmembrane helix</keyword>
<dbReference type="RefSeq" id="WP_183950182.1">
    <property type="nucleotide sequence ID" value="NZ_JACIDH010000001.1"/>
</dbReference>
<dbReference type="AlphaFoldDB" id="A0A7W6F227"/>
<keyword evidence="4" id="KW-1185">Reference proteome</keyword>
<feature type="transmembrane region" description="Helical" evidence="2">
    <location>
        <begin position="147"/>
        <end position="166"/>
    </location>
</feature>
<proteinExistence type="predicted"/>
<feature type="region of interest" description="Disordered" evidence="1">
    <location>
        <begin position="96"/>
        <end position="120"/>
    </location>
</feature>
<comment type="caution">
    <text evidence="3">The sequence shown here is derived from an EMBL/GenBank/DDBJ whole genome shotgun (WGS) entry which is preliminary data.</text>
</comment>
<feature type="compositionally biased region" description="Basic and acidic residues" evidence="1">
    <location>
        <begin position="105"/>
        <end position="120"/>
    </location>
</feature>
<evidence type="ECO:0000313" key="3">
    <source>
        <dbReference type="EMBL" id="MBB3877950.1"/>
    </source>
</evidence>
<gene>
    <name evidence="3" type="ORF">GGR48_000353</name>
</gene>
<name>A0A7W6F227_9SPHN</name>
<dbReference type="SUPFAM" id="SSF141371">
    <property type="entry name" value="PilZ domain-like"/>
    <property type="match status" value="1"/>
</dbReference>
<dbReference type="Proteomes" id="UP000538670">
    <property type="component" value="Unassembled WGS sequence"/>
</dbReference>
<protein>
    <recommendedName>
        <fullName evidence="5">PilZ domain-containing protein</fullName>
    </recommendedName>
</protein>
<evidence type="ECO:0000256" key="1">
    <source>
        <dbReference type="SAM" id="MobiDB-lite"/>
    </source>
</evidence>
<reference evidence="3 4" key="1">
    <citation type="submission" date="2020-08" db="EMBL/GenBank/DDBJ databases">
        <title>Genomic Encyclopedia of Type Strains, Phase IV (KMG-IV): sequencing the most valuable type-strain genomes for metagenomic binning, comparative biology and taxonomic classification.</title>
        <authorList>
            <person name="Goeker M."/>
        </authorList>
    </citation>
    <scope>NUCLEOTIDE SEQUENCE [LARGE SCALE GENOMIC DNA]</scope>
    <source>
        <strain evidence="3 4">DSM 19512</strain>
    </source>
</reference>
<evidence type="ECO:0008006" key="5">
    <source>
        <dbReference type="Google" id="ProtNLM"/>
    </source>
</evidence>
<accession>A0A7W6F227</accession>
<evidence type="ECO:0000256" key="2">
    <source>
        <dbReference type="SAM" id="Phobius"/>
    </source>
</evidence>
<evidence type="ECO:0000313" key="4">
    <source>
        <dbReference type="Proteomes" id="UP000538670"/>
    </source>
</evidence>
<keyword evidence="2" id="KW-0812">Transmembrane</keyword>
<organism evidence="3 4">
    <name type="scientific">Sphingomonas pseudosanguinis</name>
    <dbReference type="NCBI Taxonomy" id="413712"/>
    <lineage>
        <taxon>Bacteria</taxon>
        <taxon>Pseudomonadati</taxon>
        <taxon>Pseudomonadota</taxon>
        <taxon>Alphaproteobacteria</taxon>
        <taxon>Sphingomonadales</taxon>
        <taxon>Sphingomonadaceae</taxon>
        <taxon>Sphingomonas</taxon>
    </lineage>
</organism>